<accession>A0A1L2BL92</accession>
<dbReference type="SUPFAM" id="SSF47565">
    <property type="entry name" value="Insect pheromone/odorant-binding proteins"/>
    <property type="match status" value="1"/>
</dbReference>
<dbReference type="Gene3D" id="1.10.238.20">
    <property type="entry name" value="Pheromone/general odorant binding protein domain"/>
    <property type="match status" value="1"/>
</dbReference>
<feature type="chain" id="PRO_5012001310" evidence="1">
    <location>
        <begin position="22"/>
        <end position="153"/>
    </location>
</feature>
<reference evidence="2" key="1">
    <citation type="submission" date="2015-07" db="EMBL/GenBank/DDBJ databases">
        <title>Transcriptome analysis of odorant reception genes in the tea geometrid, Ectropis obliqua.</title>
        <authorList>
            <person name="Chen Z."/>
            <person name="Ma L."/>
            <person name="Li Z."/>
        </authorList>
    </citation>
    <scope>NUCLEOTIDE SEQUENCE</scope>
</reference>
<dbReference type="SMART" id="SM00708">
    <property type="entry name" value="PhBP"/>
    <property type="match status" value="1"/>
</dbReference>
<evidence type="ECO:0000313" key="2">
    <source>
        <dbReference type="EMBL" id="ALS03854.1"/>
    </source>
</evidence>
<keyword evidence="1" id="KW-0732">Signal</keyword>
<dbReference type="SMR" id="A0A1L2BL92"/>
<protein>
    <submittedName>
        <fullName evidence="2">Odorant-binding protein 6</fullName>
    </submittedName>
</protein>
<dbReference type="InterPro" id="IPR006170">
    <property type="entry name" value="PBP/GOBP"/>
</dbReference>
<sequence length="153" mass="16692">MAKLQCFVFLGVLAVFSVASAAISEEDKNAIKAEMLPVLAECGKEHGVTEKDVKEAKESNNVDAINPCFIACFMKKRKIIDDEGKYAPEVAKSEHAKYIHDAELVAKLDEISDNCASVNDQAVSDGAKGCERAKLLTACLTEHKDILTEIFKD</sequence>
<dbReference type="CDD" id="cd23992">
    <property type="entry name" value="PBP_GOBP"/>
    <property type="match status" value="1"/>
</dbReference>
<dbReference type="AlphaFoldDB" id="A0A1L2BL92"/>
<evidence type="ECO:0000256" key="1">
    <source>
        <dbReference type="SAM" id="SignalP"/>
    </source>
</evidence>
<organism evidence="2">
    <name type="scientific">Ectropis obliqua</name>
    <name type="common">Tea geometrid moth</name>
    <dbReference type="NCBI Taxonomy" id="248899"/>
    <lineage>
        <taxon>Eukaryota</taxon>
        <taxon>Metazoa</taxon>
        <taxon>Ecdysozoa</taxon>
        <taxon>Arthropoda</taxon>
        <taxon>Hexapoda</taxon>
        <taxon>Insecta</taxon>
        <taxon>Pterygota</taxon>
        <taxon>Neoptera</taxon>
        <taxon>Endopterygota</taxon>
        <taxon>Lepidoptera</taxon>
        <taxon>Glossata</taxon>
        <taxon>Ditrysia</taxon>
        <taxon>Geometroidea</taxon>
        <taxon>Geometridae</taxon>
        <taxon>Ennominae</taxon>
        <taxon>Ectropis</taxon>
    </lineage>
</organism>
<name>A0A1L2BL92_ECTOB</name>
<dbReference type="InterPro" id="IPR036728">
    <property type="entry name" value="PBP_GOBP_sf"/>
</dbReference>
<dbReference type="GO" id="GO:0005549">
    <property type="term" value="F:odorant binding"/>
    <property type="evidence" value="ECO:0007669"/>
    <property type="project" value="InterPro"/>
</dbReference>
<dbReference type="EMBL" id="KT327211">
    <property type="protein sequence ID" value="ALS03854.1"/>
    <property type="molecule type" value="mRNA"/>
</dbReference>
<feature type="signal peptide" evidence="1">
    <location>
        <begin position="1"/>
        <end position="21"/>
    </location>
</feature>
<proteinExistence type="evidence at transcript level"/>
<dbReference type="Pfam" id="PF01395">
    <property type="entry name" value="PBP_GOBP"/>
    <property type="match status" value="1"/>
</dbReference>